<feature type="active site" description="GMP-histidine intermediate" evidence="18">
    <location>
        <position position="53"/>
    </location>
</feature>
<evidence type="ECO:0000256" key="8">
    <source>
        <dbReference type="ARBA" id="ARBA00012016"/>
    </source>
</evidence>
<evidence type="ECO:0000256" key="9">
    <source>
        <dbReference type="ARBA" id="ARBA00012523"/>
    </source>
</evidence>
<dbReference type="PANTHER" id="PTHR34848">
    <property type="match status" value="1"/>
</dbReference>
<organism evidence="20 21">
    <name type="scientific">Desulfosalsimonas propionicica</name>
    <dbReference type="NCBI Taxonomy" id="332175"/>
    <lineage>
        <taxon>Bacteria</taxon>
        <taxon>Pseudomonadati</taxon>
        <taxon>Thermodesulfobacteriota</taxon>
        <taxon>Desulfobacteria</taxon>
        <taxon>Desulfobacterales</taxon>
        <taxon>Desulfosalsimonadaceae</taxon>
        <taxon>Desulfosalsimonas</taxon>
    </lineage>
</organism>
<keyword evidence="14" id="KW-0067">ATP-binding</keyword>
<evidence type="ECO:0000256" key="7">
    <source>
        <dbReference type="ARBA" id="ARBA00007490"/>
    </source>
</evidence>
<reference evidence="20 21" key="1">
    <citation type="submission" date="2020-07" db="EMBL/GenBank/DDBJ databases">
        <title>Genomic Encyclopedia of Type Strains, Phase IV (KMG-IV): sequencing the most valuable type-strain genomes for metagenomic binning, comparative biology and taxonomic classification.</title>
        <authorList>
            <person name="Goeker M."/>
        </authorList>
    </citation>
    <scope>NUCLEOTIDE SEQUENCE [LARGE SCALE GENOMIC DNA]</scope>
    <source>
        <strain evidence="20 21">DSM 17721</strain>
    </source>
</reference>
<proteinExistence type="inferred from homology"/>
<dbReference type="PIRSF" id="PIRSF006135">
    <property type="entry name" value="CobU"/>
    <property type="match status" value="1"/>
</dbReference>
<evidence type="ECO:0000313" key="20">
    <source>
        <dbReference type="EMBL" id="MBA2882500.1"/>
    </source>
</evidence>
<comment type="function">
    <text evidence="4">Catalyzes ATP-dependent phosphorylation of adenosylcobinamide and addition of GMP to adenosylcobinamide phosphate.</text>
</comment>
<dbReference type="UniPathway" id="UPA00148">
    <property type="reaction ID" value="UER00236"/>
</dbReference>
<keyword evidence="13 20" id="KW-0418">Kinase</keyword>
<dbReference type="GO" id="GO:0043752">
    <property type="term" value="F:adenosylcobinamide kinase activity"/>
    <property type="evidence" value="ECO:0007669"/>
    <property type="project" value="UniProtKB-EC"/>
</dbReference>
<dbReference type="Gene3D" id="3.40.50.300">
    <property type="entry name" value="P-loop containing nucleotide triphosphate hydrolases"/>
    <property type="match status" value="1"/>
</dbReference>
<gene>
    <name evidence="20" type="ORF">HNR65_002852</name>
</gene>
<comment type="pathway">
    <text evidence="6">Cofactor biosynthesis; adenosylcobalamin biosynthesis; adenosylcobalamin from cob(II)yrinate a,c-diamide: step 5/7.</text>
</comment>
<evidence type="ECO:0000256" key="6">
    <source>
        <dbReference type="ARBA" id="ARBA00005159"/>
    </source>
</evidence>
<evidence type="ECO:0000256" key="2">
    <source>
        <dbReference type="ARBA" id="ARBA00000711"/>
    </source>
</evidence>
<evidence type="ECO:0000256" key="13">
    <source>
        <dbReference type="ARBA" id="ARBA00022777"/>
    </source>
</evidence>
<dbReference type="EMBL" id="JACDUS010000010">
    <property type="protein sequence ID" value="MBA2882500.1"/>
    <property type="molecule type" value="Genomic_DNA"/>
</dbReference>
<dbReference type="EC" id="2.7.7.62" evidence="9"/>
<dbReference type="CDD" id="cd00544">
    <property type="entry name" value="CobU"/>
    <property type="match status" value="1"/>
</dbReference>
<feature type="binding site" evidence="19">
    <location>
        <position position="89"/>
    </location>
    <ligand>
        <name>GTP</name>
        <dbReference type="ChEBI" id="CHEBI:37565"/>
    </ligand>
</feature>
<protein>
    <recommendedName>
        <fullName evidence="16">Adenosylcobinamide kinase</fullName>
        <ecNumber evidence="8">2.7.1.156</ecNumber>
        <ecNumber evidence="9">2.7.7.62</ecNumber>
    </recommendedName>
    <alternativeName>
        <fullName evidence="17">Adenosylcobinamide-phosphate guanylyltransferase</fullName>
    </alternativeName>
</protein>
<keyword evidence="10" id="KW-0169">Cobalamin biosynthesis</keyword>
<evidence type="ECO:0000256" key="18">
    <source>
        <dbReference type="PIRSR" id="PIRSR006135-1"/>
    </source>
</evidence>
<keyword evidence="21" id="KW-1185">Reference proteome</keyword>
<evidence type="ECO:0000256" key="19">
    <source>
        <dbReference type="PIRSR" id="PIRSR006135-2"/>
    </source>
</evidence>
<dbReference type="GO" id="GO:0005525">
    <property type="term" value="F:GTP binding"/>
    <property type="evidence" value="ECO:0007669"/>
    <property type="project" value="UniProtKB-KW"/>
</dbReference>
<name>A0A7W0HLN2_9BACT</name>
<evidence type="ECO:0000256" key="16">
    <source>
        <dbReference type="ARBA" id="ARBA00029570"/>
    </source>
</evidence>
<feature type="binding site" evidence="19">
    <location>
        <begin position="11"/>
        <end position="18"/>
    </location>
    <ligand>
        <name>GTP</name>
        <dbReference type="ChEBI" id="CHEBI:37565"/>
    </ligand>
</feature>
<evidence type="ECO:0000256" key="15">
    <source>
        <dbReference type="ARBA" id="ARBA00023134"/>
    </source>
</evidence>
<evidence type="ECO:0000256" key="17">
    <source>
        <dbReference type="ARBA" id="ARBA00030571"/>
    </source>
</evidence>
<comment type="caution">
    <text evidence="20">The sequence shown here is derived from an EMBL/GenBank/DDBJ whole genome shotgun (WGS) entry which is preliminary data.</text>
</comment>
<dbReference type="AlphaFoldDB" id="A0A7W0HLN2"/>
<evidence type="ECO:0000256" key="5">
    <source>
        <dbReference type="ARBA" id="ARBA00004692"/>
    </source>
</evidence>
<comment type="similarity">
    <text evidence="7">Belongs to the CobU/CobP family.</text>
</comment>
<dbReference type="GO" id="GO:0005524">
    <property type="term" value="F:ATP binding"/>
    <property type="evidence" value="ECO:0007669"/>
    <property type="project" value="UniProtKB-KW"/>
</dbReference>
<evidence type="ECO:0000313" key="21">
    <source>
        <dbReference type="Proteomes" id="UP000525298"/>
    </source>
</evidence>
<feature type="binding site" evidence="19">
    <location>
        <position position="65"/>
    </location>
    <ligand>
        <name>GTP</name>
        <dbReference type="ChEBI" id="CHEBI:37565"/>
    </ligand>
</feature>
<accession>A0A7W0HLN2</accession>
<evidence type="ECO:0000256" key="1">
    <source>
        <dbReference type="ARBA" id="ARBA00000312"/>
    </source>
</evidence>
<comment type="catalytic activity">
    <reaction evidence="3">
        <text>adenosylcob(III)inamide + GTP = adenosylcob(III)inamide phosphate + GDP + H(+)</text>
        <dbReference type="Rhea" id="RHEA:15765"/>
        <dbReference type="ChEBI" id="CHEBI:2480"/>
        <dbReference type="ChEBI" id="CHEBI:15378"/>
        <dbReference type="ChEBI" id="CHEBI:37565"/>
        <dbReference type="ChEBI" id="CHEBI:58189"/>
        <dbReference type="ChEBI" id="CHEBI:58502"/>
        <dbReference type="EC" id="2.7.1.156"/>
    </reaction>
</comment>
<dbReference type="InterPro" id="IPR003203">
    <property type="entry name" value="CobU/CobP"/>
</dbReference>
<evidence type="ECO:0000256" key="14">
    <source>
        <dbReference type="ARBA" id="ARBA00022840"/>
    </source>
</evidence>
<evidence type="ECO:0000256" key="4">
    <source>
        <dbReference type="ARBA" id="ARBA00003889"/>
    </source>
</evidence>
<sequence>MDGREIHLVLGGCRSGKSSRALDLADARTAEKNIFVATCMPADDEMQARVVRHQQERDPKWQTVEEPLELARVIREHGRPRGADVILVDCLTLWISNLMARYEDDDKVMEQVGDLGRALGDAACPVFLVSNEVGGGIVPENAMARRFRDLAGFVNQHTARCARRVTWMVAGIAVEIK</sequence>
<dbReference type="GO" id="GO:0009236">
    <property type="term" value="P:cobalamin biosynthetic process"/>
    <property type="evidence" value="ECO:0007669"/>
    <property type="project" value="UniProtKB-UniPathway"/>
</dbReference>
<evidence type="ECO:0000256" key="12">
    <source>
        <dbReference type="ARBA" id="ARBA00022741"/>
    </source>
</evidence>
<dbReference type="PANTHER" id="PTHR34848:SF1">
    <property type="entry name" value="BIFUNCTIONAL ADENOSYLCOBALAMIN BIOSYNTHESIS PROTEIN COBU"/>
    <property type="match status" value="1"/>
</dbReference>
<evidence type="ECO:0000256" key="10">
    <source>
        <dbReference type="ARBA" id="ARBA00022573"/>
    </source>
</evidence>
<comment type="pathway">
    <text evidence="5">Cofactor biosynthesis; adenosylcobalamin biosynthesis; adenosylcobalamin from cob(II)yrinate a,c-diamide: step 6/7.</text>
</comment>
<evidence type="ECO:0000256" key="11">
    <source>
        <dbReference type="ARBA" id="ARBA00022679"/>
    </source>
</evidence>
<comment type="catalytic activity">
    <reaction evidence="1">
        <text>adenosylcob(III)inamide + ATP = adenosylcob(III)inamide phosphate + ADP + H(+)</text>
        <dbReference type="Rhea" id="RHEA:15769"/>
        <dbReference type="ChEBI" id="CHEBI:2480"/>
        <dbReference type="ChEBI" id="CHEBI:15378"/>
        <dbReference type="ChEBI" id="CHEBI:30616"/>
        <dbReference type="ChEBI" id="CHEBI:58502"/>
        <dbReference type="ChEBI" id="CHEBI:456216"/>
        <dbReference type="EC" id="2.7.1.156"/>
    </reaction>
</comment>
<keyword evidence="20" id="KW-0548">Nucleotidyltransferase</keyword>
<dbReference type="NCBIfam" id="NF004469">
    <property type="entry name" value="PRK05800.1"/>
    <property type="match status" value="1"/>
</dbReference>
<dbReference type="RefSeq" id="WP_181552135.1">
    <property type="nucleotide sequence ID" value="NZ_JACDUS010000010.1"/>
</dbReference>
<keyword evidence="15 19" id="KW-0342">GTP-binding</keyword>
<keyword evidence="11 20" id="KW-0808">Transferase</keyword>
<dbReference type="Proteomes" id="UP000525298">
    <property type="component" value="Unassembled WGS sequence"/>
</dbReference>
<dbReference type="EC" id="2.7.1.156" evidence="8"/>
<dbReference type="SUPFAM" id="SSF52540">
    <property type="entry name" value="P-loop containing nucleoside triphosphate hydrolases"/>
    <property type="match status" value="1"/>
</dbReference>
<dbReference type="GO" id="GO:0008820">
    <property type="term" value="F:cobinamide phosphate guanylyltransferase activity"/>
    <property type="evidence" value="ECO:0007669"/>
    <property type="project" value="UniProtKB-EC"/>
</dbReference>
<dbReference type="InterPro" id="IPR027417">
    <property type="entry name" value="P-loop_NTPase"/>
</dbReference>
<dbReference type="Pfam" id="PF02283">
    <property type="entry name" value="CobU"/>
    <property type="match status" value="1"/>
</dbReference>
<keyword evidence="12 19" id="KW-0547">Nucleotide-binding</keyword>
<comment type="catalytic activity">
    <reaction evidence="2">
        <text>adenosylcob(III)inamide phosphate + GTP + H(+) = adenosylcob(III)inamide-GDP + diphosphate</text>
        <dbReference type="Rhea" id="RHEA:22712"/>
        <dbReference type="ChEBI" id="CHEBI:15378"/>
        <dbReference type="ChEBI" id="CHEBI:33019"/>
        <dbReference type="ChEBI" id="CHEBI:37565"/>
        <dbReference type="ChEBI" id="CHEBI:58502"/>
        <dbReference type="ChEBI" id="CHEBI:60487"/>
        <dbReference type="EC" id="2.7.7.62"/>
    </reaction>
</comment>
<evidence type="ECO:0000256" key="3">
    <source>
        <dbReference type="ARBA" id="ARBA00001522"/>
    </source>
</evidence>